<evidence type="ECO:0000313" key="3">
    <source>
        <dbReference type="Proteomes" id="UP000774804"/>
    </source>
</evidence>
<evidence type="ECO:0000313" key="1">
    <source>
        <dbReference type="EMBL" id="KAG2858358.1"/>
    </source>
</evidence>
<proteinExistence type="predicted"/>
<reference evidence="1" key="1">
    <citation type="submission" date="2018-10" db="EMBL/GenBank/DDBJ databases">
        <title>Effector identification in a new, highly contiguous assembly of the strawberry crown rot pathogen Phytophthora cactorum.</title>
        <authorList>
            <person name="Armitage A.D."/>
            <person name="Nellist C.F."/>
            <person name="Bates H."/>
            <person name="Vickerstaff R.J."/>
            <person name="Harrison R.J."/>
        </authorList>
    </citation>
    <scope>NUCLEOTIDE SEQUENCE</scope>
    <source>
        <strain evidence="1">4032</strain>
        <strain evidence="2">P415</strain>
    </source>
</reference>
<accession>A0A8T1J5U1</accession>
<protein>
    <submittedName>
        <fullName evidence="1">Uncharacterized protein</fullName>
    </submittedName>
</protein>
<dbReference type="EMBL" id="RCML01005047">
    <property type="protein sequence ID" value="KAG2945026.1"/>
    <property type="molecule type" value="Genomic_DNA"/>
</dbReference>
<dbReference type="AlphaFoldDB" id="A0A8T1J5U1"/>
<sequence>MSFAAVDDEQQARLCGRARAKEIFQPMRWKRIG</sequence>
<organism evidence="1 3">
    <name type="scientific">Phytophthora cactorum</name>
    <dbReference type="NCBI Taxonomy" id="29920"/>
    <lineage>
        <taxon>Eukaryota</taxon>
        <taxon>Sar</taxon>
        <taxon>Stramenopiles</taxon>
        <taxon>Oomycota</taxon>
        <taxon>Peronosporomycetes</taxon>
        <taxon>Peronosporales</taxon>
        <taxon>Peronosporaceae</taxon>
        <taxon>Phytophthora</taxon>
    </lineage>
</organism>
<comment type="caution">
    <text evidence="1">The sequence shown here is derived from an EMBL/GenBank/DDBJ whole genome shotgun (WGS) entry which is preliminary data.</text>
</comment>
<dbReference type="Proteomes" id="UP000697107">
    <property type="component" value="Unassembled WGS sequence"/>
</dbReference>
<feature type="non-terminal residue" evidence="1">
    <location>
        <position position="33"/>
    </location>
</feature>
<gene>
    <name evidence="1" type="ORF">PC115_g25788</name>
    <name evidence="2" type="ORF">PC118_g25804</name>
</gene>
<dbReference type="Proteomes" id="UP000774804">
    <property type="component" value="Unassembled WGS sequence"/>
</dbReference>
<dbReference type="EMBL" id="RCMI01005744">
    <property type="protein sequence ID" value="KAG2858358.1"/>
    <property type="molecule type" value="Genomic_DNA"/>
</dbReference>
<name>A0A8T1J5U1_9STRA</name>
<evidence type="ECO:0000313" key="2">
    <source>
        <dbReference type="EMBL" id="KAG2945026.1"/>
    </source>
</evidence>